<keyword evidence="5 6" id="KW-0378">Hydrolase</keyword>
<reference evidence="9 10" key="1">
    <citation type="journal article" date="2016" name="Nat. Commun.">
        <title>Thousands of microbial genomes shed light on interconnected biogeochemical processes in an aquifer system.</title>
        <authorList>
            <person name="Anantharaman K."/>
            <person name="Brown C.T."/>
            <person name="Hug L.A."/>
            <person name="Sharon I."/>
            <person name="Castelle C.J."/>
            <person name="Probst A.J."/>
            <person name="Thomas B.C."/>
            <person name="Singh A."/>
            <person name="Wilkins M.J."/>
            <person name="Karaoz U."/>
            <person name="Brodie E.L."/>
            <person name="Williams K.H."/>
            <person name="Hubbard S.S."/>
            <person name="Banfield J.F."/>
        </authorList>
    </citation>
    <scope>NUCLEOTIDE SEQUENCE [LARGE SCALE GENOMIC DNA]</scope>
</reference>
<dbReference type="GO" id="GO:0006508">
    <property type="term" value="P:proteolysis"/>
    <property type="evidence" value="ECO:0007669"/>
    <property type="project" value="UniProtKB-KW"/>
</dbReference>
<feature type="binding site" evidence="6">
    <location>
        <position position="183"/>
    </location>
    <ligand>
        <name>substrate</name>
    </ligand>
</feature>
<name>A0A1G2N0U1_9BACT</name>
<dbReference type="GO" id="GO:0046872">
    <property type="term" value="F:metal ion binding"/>
    <property type="evidence" value="ECO:0007669"/>
    <property type="project" value="UniProtKB-UniRule"/>
</dbReference>
<dbReference type="NCBIfam" id="TIGR00500">
    <property type="entry name" value="met_pdase_I"/>
    <property type="match status" value="1"/>
</dbReference>
<comment type="similarity">
    <text evidence="6">Belongs to the peptidase M24A family. Methionine aminopeptidase type 1 subfamily.</text>
</comment>
<dbReference type="GO" id="GO:0005829">
    <property type="term" value="C:cytosol"/>
    <property type="evidence" value="ECO:0007669"/>
    <property type="project" value="TreeGrafter"/>
</dbReference>
<dbReference type="PRINTS" id="PR00599">
    <property type="entry name" value="MAPEPTIDASE"/>
</dbReference>
<gene>
    <name evidence="6" type="primary">map</name>
    <name evidence="9" type="ORF">A3F51_03785</name>
</gene>
<accession>A0A1G2N0U1</accession>
<organism evidence="9 10">
    <name type="scientific">Candidatus Taylorbacteria bacterium RIFCSPHIGHO2_12_FULL_45_16</name>
    <dbReference type="NCBI Taxonomy" id="1802315"/>
    <lineage>
        <taxon>Bacteria</taxon>
        <taxon>Candidatus Tayloriibacteriota</taxon>
    </lineage>
</organism>
<evidence type="ECO:0000313" key="9">
    <source>
        <dbReference type="EMBL" id="OHA29815.1"/>
    </source>
</evidence>
<dbReference type="InterPro" id="IPR036005">
    <property type="entry name" value="Creatinase/aminopeptidase-like"/>
</dbReference>
<dbReference type="Pfam" id="PF00557">
    <property type="entry name" value="Peptidase_M24"/>
    <property type="match status" value="1"/>
</dbReference>
<evidence type="ECO:0000256" key="7">
    <source>
        <dbReference type="RuleBase" id="RU003653"/>
    </source>
</evidence>
<dbReference type="GO" id="GO:0004239">
    <property type="term" value="F:initiator methionyl aminopeptidase activity"/>
    <property type="evidence" value="ECO:0007669"/>
    <property type="project" value="UniProtKB-UniRule"/>
</dbReference>
<evidence type="ECO:0000256" key="4">
    <source>
        <dbReference type="ARBA" id="ARBA00022723"/>
    </source>
</evidence>
<dbReference type="Proteomes" id="UP000178089">
    <property type="component" value="Unassembled WGS sequence"/>
</dbReference>
<feature type="domain" description="Peptidase M24" evidence="8">
    <location>
        <begin position="12"/>
        <end position="247"/>
    </location>
</feature>
<feature type="binding site" evidence="6">
    <location>
        <position position="102"/>
    </location>
    <ligand>
        <name>a divalent metal cation</name>
        <dbReference type="ChEBI" id="CHEBI:60240"/>
        <label>1</label>
    </ligand>
</feature>
<protein>
    <recommendedName>
        <fullName evidence="6 7">Methionine aminopeptidase</fullName>
        <shortName evidence="6">MAP</shortName>
        <shortName evidence="6">MetAP</shortName>
        <ecNumber evidence="6 7">3.4.11.18</ecNumber>
    </recommendedName>
    <alternativeName>
        <fullName evidence="6">Peptidase M</fullName>
    </alternativeName>
</protein>
<proteinExistence type="inferred from homology"/>
<feature type="binding site" evidence="6">
    <location>
        <position position="113"/>
    </location>
    <ligand>
        <name>a divalent metal cation</name>
        <dbReference type="ChEBI" id="CHEBI:60240"/>
        <label>2</label>
        <note>catalytic</note>
    </ligand>
</feature>
<sequence length="255" mass="27678">MINIKTKQDIAILREGGRRHAYILKELAKMVRPGTHVVDLDTHATKLIEKGGDMPAFLNYQPYGAARPYPATLCVSINDEIVHGIPTEGDKVLKEGDIVSIDLGMTHKGMVTDAAITVPVGRIHKELKELLVTTQKALMAGVKAARGGAKVGDISNSIQRIGLAHGYGIVEELAGHGVGYHVHEEPYVPNYGQAVKGERLKPGMVIAIEPMFNLGTKKIRLDMDGYTYRTADGEPSAHFEHTIVITKGDAEILTV</sequence>
<dbReference type="EMBL" id="MHRT01000001">
    <property type="protein sequence ID" value="OHA29815.1"/>
    <property type="molecule type" value="Genomic_DNA"/>
</dbReference>
<dbReference type="PANTHER" id="PTHR43330">
    <property type="entry name" value="METHIONINE AMINOPEPTIDASE"/>
    <property type="match status" value="1"/>
</dbReference>
<feature type="binding site" evidence="6">
    <location>
        <position position="113"/>
    </location>
    <ligand>
        <name>a divalent metal cation</name>
        <dbReference type="ChEBI" id="CHEBI:60240"/>
        <label>1</label>
    </ligand>
</feature>
<dbReference type="CDD" id="cd01086">
    <property type="entry name" value="MetAP1"/>
    <property type="match status" value="1"/>
</dbReference>
<dbReference type="InterPro" id="IPR001714">
    <property type="entry name" value="Pept_M24_MAP"/>
</dbReference>
<dbReference type="AlphaFoldDB" id="A0A1G2N0U1"/>
<dbReference type="SUPFAM" id="SSF55920">
    <property type="entry name" value="Creatinase/aminopeptidase"/>
    <property type="match status" value="1"/>
</dbReference>
<dbReference type="InterPro" id="IPR002467">
    <property type="entry name" value="Pept_M24A_MAP1"/>
</dbReference>
<evidence type="ECO:0000259" key="8">
    <source>
        <dbReference type="Pfam" id="PF00557"/>
    </source>
</evidence>
<feature type="binding site" evidence="6">
    <location>
        <position position="240"/>
    </location>
    <ligand>
        <name>a divalent metal cation</name>
        <dbReference type="ChEBI" id="CHEBI:60240"/>
        <label>1</label>
    </ligand>
</feature>
<evidence type="ECO:0000256" key="5">
    <source>
        <dbReference type="ARBA" id="ARBA00022801"/>
    </source>
</evidence>
<keyword evidence="4 6" id="KW-0479">Metal-binding</keyword>
<evidence type="ECO:0000256" key="2">
    <source>
        <dbReference type="ARBA" id="ARBA00022438"/>
    </source>
</evidence>
<comment type="caution">
    <text evidence="9">The sequence shown here is derived from an EMBL/GenBank/DDBJ whole genome shotgun (WGS) entry which is preliminary data.</text>
</comment>
<feature type="binding site" evidence="6">
    <location>
        <position position="209"/>
    </location>
    <ligand>
        <name>a divalent metal cation</name>
        <dbReference type="ChEBI" id="CHEBI:60240"/>
        <label>2</label>
        <note>catalytic</note>
    </ligand>
</feature>
<dbReference type="HAMAP" id="MF_01974">
    <property type="entry name" value="MetAP_1"/>
    <property type="match status" value="1"/>
</dbReference>
<comment type="subunit">
    <text evidence="6">Monomer.</text>
</comment>
<dbReference type="EC" id="3.4.11.18" evidence="6 7"/>
<dbReference type="STRING" id="1802315.A3F51_03785"/>
<keyword evidence="2 6" id="KW-0031">Aminopeptidase</keyword>
<comment type="cofactor">
    <cofactor evidence="6">
        <name>Co(2+)</name>
        <dbReference type="ChEBI" id="CHEBI:48828"/>
    </cofactor>
    <cofactor evidence="6">
        <name>Zn(2+)</name>
        <dbReference type="ChEBI" id="CHEBI:29105"/>
    </cofactor>
    <cofactor evidence="6">
        <name>Mn(2+)</name>
        <dbReference type="ChEBI" id="CHEBI:29035"/>
    </cofactor>
    <cofactor evidence="6">
        <name>Fe(2+)</name>
        <dbReference type="ChEBI" id="CHEBI:29033"/>
    </cofactor>
    <text evidence="6">Binds 2 divalent metal cations per subunit. Has a high-affinity and a low affinity metal-binding site. The true nature of the physiological cofactor is under debate. The enzyme is active with cobalt, zinc, manganese or divalent iron ions. Most likely, methionine aminopeptidases function as mononuclear Fe(2+)-metalloproteases under physiological conditions, and the catalytically relevant metal-binding site has been assigned to the histidine-containing high-affinity site.</text>
</comment>
<comment type="catalytic activity">
    <reaction evidence="6 7">
        <text>Release of N-terminal amino acids, preferentially methionine, from peptides and arylamides.</text>
        <dbReference type="EC" id="3.4.11.18"/>
    </reaction>
</comment>
<feature type="binding site" evidence="6">
    <location>
        <position position="83"/>
    </location>
    <ligand>
        <name>substrate</name>
    </ligand>
</feature>
<feature type="binding site" evidence="6">
    <location>
        <position position="176"/>
    </location>
    <ligand>
        <name>a divalent metal cation</name>
        <dbReference type="ChEBI" id="CHEBI:60240"/>
        <label>2</label>
        <note>catalytic</note>
    </ligand>
</feature>
<comment type="function">
    <text evidence="1 6">Removes the N-terminal methionine from nascent proteins. The N-terminal methionine is often cleaved when the second residue in the primary sequence is small and uncharged (Met-Ala-, Cys, Gly, Pro, Ser, Thr, or Val). Requires deformylation of the N(alpha)-formylated initiator methionine before it can be hydrolyzed.</text>
</comment>
<dbReference type="InterPro" id="IPR000994">
    <property type="entry name" value="Pept_M24"/>
</dbReference>
<evidence type="ECO:0000256" key="6">
    <source>
        <dbReference type="HAMAP-Rule" id="MF_01974"/>
    </source>
</evidence>
<evidence type="ECO:0000313" key="10">
    <source>
        <dbReference type="Proteomes" id="UP000178089"/>
    </source>
</evidence>
<dbReference type="Gene3D" id="3.90.230.10">
    <property type="entry name" value="Creatinase/methionine aminopeptidase superfamily"/>
    <property type="match status" value="1"/>
</dbReference>
<evidence type="ECO:0000256" key="3">
    <source>
        <dbReference type="ARBA" id="ARBA00022670"/>
    </source>
</evidence>
<feature type="binding site" evidence="6">
    <location>
        <position position="240"/>
    </location>
    <ligand>
        <name>a divalent metal cation</name>
        <dbReference type="ChEBI" id="CHEBI:60240"/>
        <label>2</label>
        <note>catalytic</note>
    </ligand>
</feature>
<evidence type="ECO:0000256" key="1">
    <source>
        <dbReference type="ARBA" id="ARBA00002521"/>
    </source>
</evidence>
<dbReference type="GO" id="GO:0070006">
    <property type="term" value="F:metalloaminopeptidase activity"/>
    <property type="evidence" value="ECO:0007669"/>
    <property type="project" value="UniProtKB-UniRule"/>
</dbReference>
<dbReference type="PANTHER" id="PTHR43330:SF27">
    <property type="entry name" value="METHIONINE AMINOPEPTIDASE"/>
    <property type="match status" value="1"/>
</dbReference>
<keyword evidence="3 6" id="KW-0645">Protease</keyword>